<dbReference type="SUPFAM" id="SSF57625">
    <property type="entry name" value="Invertebrate chitin-binding proteins"/>
    <property type="match status" value="1"/>
</dbReference>
<dbReference type="InterPro" id="IPR002557">
    <property type="entry name" value="Chitin-bd_dom"/>
</dbReference>
<feature type="signal peptide" evidence="1">
    <location>
        <begin position="1"/>
        <end position="18"/>
    </location>
</feature>
<dbReference type="GO" id="GO:0005576">
    <property type="term" value="C:extracellular region"/>
    <property type="evidence" value="ECO:0007669"/>
    <property type="project" value="InterPro"/>
</dbReference>
<keyword evidence="1" id="KW-0732">Signal</keyword>
<accession>A0A6A4XCP3</accession>
<dbReference type="PROSITE" id="PS50940">
    <property type="entry name" value="CHIT_BIND_II"/>
    <property type="match status" value="1"/>
</dbReference>
<evidence type="ECO:0000313" key="4">
    <source>
        <dbReference type="Proteomes" id="UP000440578"/>
    </source>
</evidence>
<name>A0A6A4XCP3_AMPAM</name>
<dbReference type="Pfam" id="PF01607">
    <property type="entry name" value="CBM_14"/>
    <property type="match status" value="1"/>
</dbReference>
<dbReference type="OrthoDB" id="6020543at2759"/>
<feature type="chain" id="PRO_5025615910" description="Chitin-binding type-2 domain-containing protein" evidence="1">
    <location>
        <begin position="19"/>
        <end position="201"/>
    </location>
</feature>
<feature type="domain" description="Chitin-binding type-2" evidence="2">
    <location>
        <begin position="145"/>
        <end position="201"/>
    </location>
</feature>
<gene>
    <name evidence="3" type="ORF">FJT64_015432</name>
</gene>
<evidence type="ECO:0000313" key="3">
    <source>
        <dbReference type="EMBL" id="KAF0314110.1"/>
    </source>
</evidence>
<dbReference type="InterPro" id="IPR036508">
    <property type="entry name" value="Chitin-bd_dom_sf"/>
</dbReference>
<organism evidence="3 4">
    <name type="scientific">Amphibalanus amphitrite</name>
    <name type="common">Striped barnacle</name>
    <name type="synonym">Balanus amphitrite</name>
    <dbReference type="NCBI Taxonomy" id="1232801"/>
    <lineage>
        <taxon>Eukaryota</taxon>
        <taxon>Metazoa</taxon>
        <taxon>Ecdysozoa</taxon>
        <taxon>Arthropoda</taxon>
        <taxon>Crustacea</taxon>
        <taxon>Multicrustacea</taxon>
        <taxon>Cirripedia</taxon>
        <taxon>Thoracica</taxon>
        <taxon>Thoracicalcarea</taxon>
        <taxon>Balanomorpha</taxon>
        <taxon>Balanoidea</taxon>
        <taxon>Balanidae</taxon>
        <taxon>Amphibalaninae</taxon>
        <taxon>Amphibalanus</taxon>
    </lineage>
</organism>
<evidence type="ECO:0000256" key="1">
    <source>
        <dbReference type="SAM" id="SignalP"/>
    </source>
</evidence>
<dbReference type="GO" id="GO:0008061">
    <property type="term" value="F:chitin binding"/>
    <property type="evidence" value="ECO:0007669"/>
    <property type="project" value="InterPro"/>
</dbReference>
<comment type="caution">
    <text evidence="3">The sequence shown here is derived from an EMBL/GenBank/DDBJ whole genome shotgun (WGS) entry which is preliminary data.</text>
</comment>
<dbReference type="Proteomes" id="UP000440578">
    <property type="component" value="Unassembled WGS sequence"/>
</dbReference>
<sequence length="201" mass="21851">MERVSALVAALWLLGAAAELTLPPSAFIVHSASWGFTEGEVPPEEVLQSFSGNTECWCQHACLSEPQCLSWYYEAEVGSCTHLRVRGNTDSLRPATASAVFYRQALAYLGDWCADDRECSFLTSGVATCQSNTCSCPEGLAPTNKTACESCVEDQYYPDETDCHGYFMCYNGALNFQSCGQLAWDQSIRSCNLVSAVVGCV</sequence>
<dbReference type="AlphaFoldDB" id="A0A6A4XCP3"/>
<dbReference type="EMBL" id="VIIS01000047">
    <property type="protein sequence ID" value="KAF0314110.1"/>
    <property type="molecule type" value="Genomic_DNA"/>
</dbReference>
<evidence type="ECO:0000259" key="2">
    <source>
        <dbReference type="PROSITE" id="PS50940"/>
    </source>
</evidence>
<keyword evidence="4" id="KW-1185">Reference proteome</keyword>
<proteinExistence type="predicted"/>
<reference evidence="3 4" key="1">
    <citation type="submission" date="2019-07" db="EMBL/GenBank/DDBJ databases">
        <title>Draft genome assembly of a fouling barnacle, Amphibalanus amphitrite (Darwin, 1854): The first reference genome for Thecostraca.</title>
        <authorList>
            <person name="Kim W."/>
        </authorList>
    </citation>
    <scope>NUCLEOTIDE SEQUENCE [LARGE SCALE GENOMIC DNA]</scope>
    <source>
        <strain evidence="3">SNU_AA5</strain>
        <tissue evidence="3">Soma without cirri and trophi</tissue>
    </source>
</reference>
<dbReference type="Gene3D" id="2.170.140.10">
    <property type="entry name" value="Chitin binding domain"/>
    <property type="match status" value="1"/>
</dbReference>
<protein>
    <recommendedName>
        <fullName evidence="2">Chitin-binding type-2 domain-containing protein</fullName>
    </recommendedName>
</protein>